<dbReference type="Gene3D" id="1.20.1720.10">
    <property type="entry name" value="Multidrug resistance protein D"/>
    <property type="match status" value="1"/>
</dbReference>
<keyword evidence="4 5" id="KW-0472">Membrane</keyword>
<sequence length="523" mass="56160">MRRGQGHHQPPKKSNQSSNELTGWKLGILVASLCSAVFCVALDNTILATAIPRITDDFGTIDDIGWYGAGYFLTICSLQLLYAKLYSMIRVKTLFLSAFAIFEIGSLVSGVAPNSIALIVGRAIAGIGAAGLFTGAMTAIALVVPVRLRPVIVGCVGATFGGCAVIGPLIGGAFTESATWRWCFYINLPIGAFTASGTFFFLKVQQTLPNANGTIWQRIWKTDPVGNVLFMASVICLLLAVQWGGSTYPWSSGRIIALLVVFSLTAIGFVLWQGLRTTNTTVAKHIFKHRTTMFATLFAFFVGSSVFVTLYYIPIWFQAVQGVSPIISAVHTLPLIICQVLGTFGAGFLTTRIGYYMPFVYASTVLLSVGCGLLYTWQVGEPTGRWIGYQILLGSGIGFGFQQSTVAVQSTLPPQDIPIGIALVYTSLYLGGAIFVSAGESTFSKALRENTADLHIPGFDVATAIQAGATQLRSQVPPEYLHQVLEAYSNAVTKVFEMATILACLSILGAVGMEWKNVKQKGK</sequence>
<dbReference type="CDD" id="cd17502">
    <property type="entry name" value="MFS_Azr1_MDR_like"/>
    <property type="match status" value="1"/>
</dbReference>
<dbReference type="Pfam" id="PF07690">
    <property type="entry name" value="MFS_1"/>
    <property type="match status" value="1"/>
</dbReference>
<dbReference type="FunFam" id="1.20.1720.10:FF:000012">
    <property type="entry name" value="MFS toxin efflux pump (AflT)"/>
    <property type="match status" value="1"/>
</dbReference>
<feature type="transmembrane region" description="Helical" evidence="5">
    <location>
        <begin position="326"/>
        <end position="349"/>
    </location>
</feature>
<evidence type="ECO:0000313" key="7">
    <source>
        <dbReference type="EMBL" id="KAF2172600.1"/>
    </source>
</evidence>
<evidence type="ECO:0000256" key="4">
    <source>
        <dbReference type="ARBA" id="ARBA00023136"/>
    </source>
</evidence>
<evidence type="ECO:0000256" key="1">
    <source>
        <dbReference type="ARBA" id="ARBA00004141"/>
    </source>
</evidence>
<keyword evidence="2 5" id="KW-0812">Transmembrane</keyword>
<dbReference type="FunFam" id="1.20.1250.20:FF:000196">
    <property type="entry name" value="MFS toxin efflux pump (AflT)"/>
    <property type="match status" value="1"/>
</dbReference>
<comment type="subcellular location">
    <subcellularLocation>
        <location evidence="1">Membrane</location>
        <topology evidence="1">Multi-pass membrane protein</topology>
    </subcellularLocation>
</comment>
<feature type="transmembrane region" description="Helical" evidence="5">
    <location>
        <begin position="184"/>
        <end position="204"/>
    </location>
</feature>
<organism evidence="7 8">
    <name type="scientific">Zasmidium cellare ATCC 36951</name>
    <dbReference type="NCBI Taxonomy" id="1080233"/>
    <lineage>
        <taxon>Eukaryota</taxon>
        <taxon>Fungi</taxon>
        <taxon>Dikarya</taxon>
        <taxon>Ascomycota</taxon>
        <taxon>Pezizomycotina</taxon>
        <taxon>Dothideomycetes</taxon>
        <taxon>Dothideomycetidae</taxon>
        <taxon>Mycosphaerellales</taxon>
        <taxon>Mycosphaerellaceae</taxon>
        <taxon>Zasmidium</taxon>
    </lineage>
</organism>
<feature type="transmembrane region" description="Helical" evidence="5">
    <location>
        <begin position="64"/>
        <end position="82"/>
    </location>
</feature>
<gene>
    <name evidence="7" type="ORF">M409DRAFT_62372</name>
</gene>
<feature type="transmembrane region" description="Helical" evidence="5">
    <location>
        <begin position="21"/>
        <end position="44"/>
    </location>
</feature>
<dbReference type="InterPro" id="IPR020846">
    <property type="entry name" value="MFS_dom"/>
</dbReference>
<dbReference type="GeneID" id="54568412"/>
<feature type="transmembrane region" description="Helical" evidence="5">
    <location>
        <begin position="419"/>
        <end position="438"/>
    </location>
</feature>
<dbReference type="PROSITE" id="PS50850">
    <property type="entry name" value="MFS"/>
    <property type="match status" value="1"/>
</dbReference>
<dbReference type="InterPro" id="IPR011701">
    <property type="entry name" value="MFS"/>
</dbReference>
<feature type="domain" description="Major facilitator superfamily (MFS) profile" evidence="6">
    <location>
        <begin position="29"/>
        <end position="518"/>
    </location>
</feature>
<dbReference type="GO" id="GO:0022857">
    <property type="term" value="F:transmembrane transporter activity"/>
    <property type="evidence" value="ECO:0007669"/>
    <property type="project" value="InterPro"/>
</dbReference>
<dbReference type="SUPFAM" id="SSF103473">
    <property type="entry name" value="MFS general substrate transporter"/>
    <property type="match status" value="1"/>
</dbReference>
<feature type="transmembrane region" description="Helical" evidence="5">
    <location>
        <begin position="255"/>
        <end position="272"/>
    </location>
</feature>
<keyword evidence="8" id="KW-1185">Reference proteome</keyword>
<keyword evidence="3 5" id="KW-1133">Transmembrane helix</keyword>
<evidence type="ECO:0000256" key="2">
    <source>
        <dbReference type="ARBA" id="ARBA00022692"/>
    </source>
</evidence>
<dbReference type="RefSeq" id="XP_033673489.1">
    <property type="nucleotide sequence ID" value="XM_033815140.1"/>
</dbReference>
<dbReference type="PANTHER" id="PTHR23501:SF198">
    <property type="entry name" value="AZOLE RESISTANCE PROTEIN 1-RELATED"/>
    <property type="match status" value="1"/>
</dbReference>
<feature type="transmembrane region" description="Helical" evidence="5">
    <location>
        <begin position="356"/>
        <end position="375"/>
    </location>
</feature>
<evidence type="ECO:0000259" key="6">
    <source>
        <dbReference type="PROSITE" id="PS50850"/>
    </source>
</evidence>
<reference evidence="7" key="1">
    <citation type="journal article" date="2020" name="Stud. Mycol.">
        <title>101 Dothideomycetes genomes: a test case for predicting lifestyles and emergence of pathogens.</title>
        <authorList>
            <person name="Haridas S."/>
            <person name="Albert R."/>
            <person name="Binder M."/>
            <person name="Bloem J."/>
            <person name="Labutti K."/>
            <person name="Salamov A."/>
            <person name="Andreopoulos B."/>
            <person name="Baker S."/>
            <person name="Barry K."/>
            <person name="Bills G."/>
            <person name="Bluhm B."/>
            <person name="Cannon C."/>
            <person name="Castanera R."/>
            <person name="Culley D."/>
            <person name="Daum C."/>
            <person name="Ezra D."/>
            <person name="Gonzalez J."/>
            <person name="Henrissat B."/>
            <person name="Kuo A."/>
            <person name="Liang C."/>
            <person name="Lipzen A."/>
            <person name="Lutzoni F."/>
            <person name="Magnuson J."/>
            <person name="Mondo S."/>
            <person name="Nolan M."/>
            <person name="Ohm R."/>
            <person name="Pangilinan J."/>
            <person name="Park H.-J."/>
            <person name="Ramirez L."/>
            <person name="Alfaro M."/>
            <person name="Sun H."/>
            <person name="Tritt A."/>
            <person name="Yoshinaga Y."/>
            <person name="Zwiers L.-H."/>
            <person name="Turgeon B."/>
            <person name="Goodwin S."/>
            <person name="Spatafora J."/>
            <person name="Crous P."/>
            <person name="Grigoriev I."/>
        </authorList>
    </citation>
    <scope>NUCLEOTIDE SEQUENCE</scope>
    <source>
        <strain evidence="7">ATCC 36951</strain>
    </source>
</reference>
<dbReference type="GO" id="GO:0005886">
    <property type="term" value="C:plasma membrane"/>
    <property type="evidence" value="ECO:0007669"/>
    <property type="project" value="TreeGrafter"/>
</dbReference>
<feature type="transmembrane region" description="Helical" evidence="5">
    <location>
        <begin position="225"/>
        <end position="243"/>
    </location>
</feature>
<evidence type="ECO:0000256" key="3">
    <source>
        <dbReference type="ARBA" id="ARBA00022989"/>
    </source>
</evidence>
<protein>
    <recommendedName>
        <fullName evidence="6">Major facilitator superfamily (MFS) profile domain-containing protein</fullName>
    </recommendedName>
</protein>
<accession>A0A6A6D2H9</accession>
<name>A0A6A6D2H9_ZASCE</name>
<proteinExistence type="predicted"/>
<dbReference type="EMBL" id="ML993580">
    <property type="protein sequence ID" value="KAF2172600.1"/>
    <property type="molecule type" value="Genomic_DNA"/>
</dbReference>
<feature type="transmembrane region" description="Helical" evidence="5">
    <location>
        <begin position="293"/>
        <end position="314"/>
    </location>
</feature>
<dbReference type="Proteomes" id="UP000799537">
    <property type="component" value="Unassembled WGS sequence"/>
</dbReference>
<evidence type="ECO:0000256" key="5">
    <source>
        <dbReference type="SAM" id="Phobius"/>
    </source>
</evidence>
<dbReference type="PANTHER" id="PTHR23501">
    <property type="entry name" value="MAJOR FACILITATOR SUPERFAMILY"/>
    <property type="match status" value="1"/>
</dbReference>
<feature type="transmembrane region" description="Helical" evidence="5">
    <location>
        <begin position="119"/>
        <end position="144"/>
    </location>
</feature>
<feature type="transmembrane region" description="Helical" evidence="5">
    <location>
        <begin position="94"/>
        <end position="113"/>
    </location>
</feature>
<dbReference type="InterPro" id="IPR036259">
    <property type="entry name" value="MFS_trans_sf"/>
</dbReference>
<dbReference type="AlphaFoldDB" id="A0A6A6D2H9"/>
<evidence type="ECO:0000313" key="8">
    <source>
        <dbReference type="Proteomes" id="UP000799537"/>
    </source>
</evidence>
<dbReference type="Gene3D" id="1.20.1250.20">
    <property type="entry name" value="MFS general substrate transporter like domains"/>
    <property type="match status" value="1"/>
</dbReference>
<dbReference type="OrthoDB" id="10021397at2759"/>
<feature type="transmembrane region" description="Helical" evidence="5">
    <location>
        <begin position="151"/>
        <end position="172"/>
    </location>
</feature>